<dbReference type="Gene3D" id="2.30.30.140">
    <property type="match status" value="1"/>
</dbReference>
<feature type="compositionally biased region" description="Low complexity" evidence="11">
    <location>
        <begin position="477"/>
        <end position="489"/>
    </location>
</feature>
<dbReference type="InterPro" id="IPR010304">
    <property type="entry name" value="SMN_Tudor"/>
</dbReference>
<evidence type="ECO:0000256" key="1">
    <source>
        <dbReference type="ARBA" id="ARBA00004324"/>
    </source>
</evidence>
<keyword evidence="4" id="KW-0507">mRNA processing</keyword>
<dbReference type="InterPro" id="IPR013894">
    <property type="entry name" value="RMI1_OB"/>
</dbReference>
<evidence type="ECO:0000256" key="7">
    <source>
        <dbReference type="ARBA" id="ARBA00023242"/>
    </source>
</evidence>
<keyword evidence="7" id="KW-0539">Nucleus</keyword>
<comment type="similarity">
    <text evidence="3">Belongs to the SMN family.</text>
</comment>
<protein>
    <recommendedName>
        <fullName evidence="9">Survival of motor neuron-related-splicing factor 30</fullName>
    </recommendedName>
    <alternativeName>
        <fullName evidence="10">Survival motor neuron domain-containing protein 1</fullName>
    </alternativeName>
</protein>
<feature type="compositionally biased region" description="Low complexity" evidence="11">
    <location>
        <begin position="523"/>
        <end position="535"/>
    </location>
</feature>
<feature type="compositionally biased region" description="Polar residues" evidence="11">
    <location>
        <begin position="453"/>
        <end position="476"/>
    </location>
</feature>
<keyword evidence="5" id="KW-0747">Spliceosome</keyword>
<evidence type="ECO:0000256" key="9">
    <source>
        <dbReference type="ARBA" id="ARBA00041083"/>
    </source>
</evidence>
<dbReference type="Proteomes" id="UP000095282">
    <property type="component" value="Unplaced"/>
</dbReference>
<dbReference type="GO" id="GO:0006397">
    <property type="term" value="P:mRNA processing"/>
    <property type="evidence" value="ECO:0007669"/>
    <property type="project" value="UniProtKB-KW"/>
</dbReference>
<organism evidence="13 14">
    <name type="scientific">Caenorhabditis tropicalis</name>
    <dbReference type="NCBI Taxonomy" id="1561998"/>
    <lineage>
        <taxon>Eukaryota</taxon>
        <taxon>Metazoa</taxon>
        <taxon>Ecdysozoa</taxon>
        <taxon>Nematoda</taxon>
        <taxon>Chromadorea</taxon>
        <taxon>Rhabditida</taxon>
        <taxon>Rhabditina</taxon>
        <taxon>Rhabditomorpha</taxon>
        <taxon>Rhabditoidea</taxon>
        <taxon>Rhabditidae</taxon>
        <taxon>Peloderinae</taxon>
        <taxon>Caenorhabditis</taxon>
    </lineage>
</organism>
<dbReference type="Gene3D" id="2.40.50.770">
    <property type="entry name" value="RecQ-mediated genome instability protein Rmi1, C-terminal domain"/>
    <property type="match status" value="1"/>
</dbReference>
<accession>A0A1I7TYM3</accession>
<feature type="compositionally biased region" description="Basic and acidic residues" evidence="11">
    <location>
        <begin position="341"/>
        <end position="351"/>
    </location>
</feature>
<proteinExistence type="inferred from homology"/>
<evidence type="ECO:0000256" key="10">
    <source>
        <dbReference type="ARBA" id="ARBA00042567"/>
    </source>
</evidence>
<dbReference type="Pfam" id="PF08585">
    <property type="entry name" value="RMI1_N_C"/>
    <property type="match status" value="1"/>
</dbReference>
<evidence type="ECO:0000256" key="11">
    <source>
        <dbReference type="SAM" id="MobiDB-lite"/>
    </source>
</evidence>
<dbReference type="AlphaFoldDB" id="A0A1I7TYM3"/>
<evidence type="ECO:0000256" key="2">
    <source>
        <dbReference type="ARBA" id="ARBA00004408"/>
    </source>
</evidence>
<evidence type="ECO:0000256" key="4">
    <source>
        <dbReference type="ARBA" id="ARBA00022664"/>
    </source>
</evidence>
<keyword evidence="6" id="KW-0508">mRNA splicing</keyword>
<evidence type="ECO:0000256" key="3">
    <source>
        <dbReference type="ARBA" id="ARBA00005371"/>
    </source>
</evidence>
<sequence>MDQLLKDGWNINETQVSQLFDDEILPKTAQEIIKTILNEDLRHFGETAIINKKEESVFEGPCVLQLLRYRNVSVPRIKEELNQTDPAHSIIRLFLTDGHTSVSAILLNSIPGITSETPPGTKILIIGSVPIEANFLILERKNVKILGGRVEEMIEKWNVEKSSVRADGFKSSVGKGTGAPKWVSFGARGQKGQLEKGFKANHVMPKTLKEEDDDFSKNRADIIKELQDSDSTKTFAKPNLAPPPVKAPPPPKERKEKPITVKPNRRGRKNSEDGPDVDVGEYANHKPSGPATLFDFIGGEEKEIVEATSKMSIGGGGGAPKKFEKSGASSGRNGDRGGSGRRNENQGRQDYGKGTSSQNFHKDQRHQPVQNSQNSNFRQNKGAPNQRENQGGPRGNQNFHQNQERGQKFEAQTRPRGNFNEGHGNQRGPQSQGASNPRGNQDSILNQGPPRGNNFNQGPPQNTRGNYNQRSEQTPRGNQGFQQNQGSSNPRGNEGLRGNTHYQQEHQPVPRGNNYNERPPQNPRGNQGFQQQNQGSSNPRGNQGSRGNAQQGQPPHPRGNQNFQQNQGPPRGNQGAQFQVGTQCLATWTDGNLYPATIVELQPNRHAVVRYNQYGNTQIVPVDFLILS</sequence>
<dbReference type="GO" id="GO:0016607">
    <property type="term" value="C:nuclear speck"/>
    <property type="evidence" value="ECO:0007669"/>
    <property type="project" value="UniProtKB-SubCell"/>
</dbReference>
<dbReference type="PANTHER" id="PTHR13681:SF24">
    <property type="entry name" value="TUDOR DOMAIN-CONTAINING PROTEIN 3"/>
    <property type="match status" value="1"/>
</dbReference>
<dbReference type="InterPro" id="IPR002999">
    <property type="entry name" value="Tudor"/>
</dbReference>
<dbReference type="WBParaSite" id="Csp11.Scaffold629.g13103.t1">
    <property type="protein sequence ID" value="Csp11.Scaffold629.g13103.t1"/>
    <property type="gene ID" value="Csp11.Scaffold629.g13103"/>
</dbReference>
<dbReference type="PROSITE" id="PS50304">
    <property type="entry name" value="TUDOR"/>
    <property type="match status" value="1"/>
</dbReference>
<dbReference type="CDD" id="cd21182">
    <property type="entry name" value="Tudor_SMN_SPF30-like"/>
    <property type="match status" value="1"/>
</dbReference>
<dbReference type="GO" id="GO:0015030">
    <property type="term" value="C:Cajal body"/>
    <property type="evidence" value="ECO:0007669"/>
    <property type="project" value="UniProtKB-SubCell"/>
</dbReference>
<name>A0A1I7TYM3_9PELO</name>
<dbReference type="eggNOG" id="KOG3683">
    <property type="taxonomic scope" value="Eukaryota"/>
</dbReference>
<dbReference type="STRING" id="1561998.A0A1I7TYM3"/>
<dbReference type="InterPro" id="IPR042470">
    <property type="entry name" value="RMI1_N_C_sf"/>
</dbReference>
<feature type="region of interest" description="Disordered" evidence="11">
    <location>
        <begin position="226"/>
        <end position="576"/>
    </location>
</feature>
<dbReference type="SUPFAM" id="SSF63748">
    <property type="entry name" value="Tudor/PWWP/MBT"/>
    <property type="match status" value="1"/>
</dbReference>
<feature type="compositionally biased region" description="Polar residues" evidence="11">
    <location>
        <begin position="427"/>
        <end position="446"/>
    </location>
</feature>
<dbReference type="GO" id="GO:0005737">
    <property type="term" value="C:cytoplasm"/>
    <property type="evidence" value="ECO:0007669"/>
    <property type="project" value="InterPro"/>
</dbReference>
<feature type="compositionally biased region" description="Polar residues" evidence="11">
    <location>
        <begin position="367"/>
        <end position="401"/>
    </location>
</feature>
<feature type="compositionally biased region" description="Polar residues" evidence="11">
    <location>
        <begin position="536"/>
        <end position="553"/>
    </location>
</feature>
<comment type="subcellular location">
    <subcellularLocation>
        <location evidence="1">Nucleus speckle</location>
    </subcellularLocation>
    <subcellularLocation>
        <location evidence="2">Nucleus</location>
        <location evidence="2">Cajal body</location>
    </subcellularLocation>
</comment>
<evidence type="ECO:0000256" key="8">
    <source>
        <dbReference type="ARBA" id="ARBA00037618"/>
    </source>
</evidence>
<keyword evidence="13" id="KW-1185">Reference proteome</keyword>
<feature type="compositionally biased region" description="Low complexity" evidence="11">
    <location>
        <begin position="558"/>
        <end position="575"/>
    </location>
</feature>
<dbReference type="GO" id="GO:0008380">
    <property type="term" value="P:RNA splicing"/>
    <property type="evidence" value="ECO:0007669"/>
    <property type="project" value="UniProtKB-KW"/>
</dbReference>
<evidence type="ECO:0000256" key="5">
    <source>
        <dbReference type="ARBA" id="ARBA00022728"/>
    </source>
</evidence>
<dbReference type="PANTHER" id="PTHR13681">
    <property type="entry name" value="SURVIVAL OF MOTOR NEURON-RELATED-SPLICING FACTOR 30-RELATED"/>
    <property type="match status" value="1"/>
</dbReference>
<evidence type="ECO:0000259" key="12">
    <source>
        <dbReference type="PROSITE" id="PS50304"/>
    </source>
</evidence>
<evidence type="ECO:0000256" key="6">
    <source>
        <dbReference type="ARBA" id="ARBA00023187"/>
    </source>
</evidence>
<comment type="function">
    <text evidence="8">Involved in spliceosome assembly.</text>
</comment>
<evidence type="ECO:0000313" key="14">
    <source>
        <dbReference type="WBParaSite" id="Csp11.Scaffold629.g13103.t1"/>
    </source>
</evidence>
<feature type="domain" description="Tudor" evidence="12">
    <location>
        <begin position="577"/>
        <end position="628"/>
    </location>
</feature>
<feature type="compositionally biased region" description="Basic and acidic residues" evidence="11">
    <location>
        <begin position="402"/>
        <end position="413"/>
    </location>
</feature>
<reference evidence="14" key="1">
    <citation type="submission" date="2016-11" db="UniProtKB">
        <authorList>
            <consortium name="WormBaseParasite"/>
        </authorList>
    </citation>
    <scope>IDENTIFICATION</scope>
</reference>
<dbReference type="GO" id="GO:0005681">
    <property type="term" value="C:spliceosomal complex"/>
    <property type="evidence" value="ECO:0007669"/>
    <property type="project" value="UniProtKB-KW"/>
</dbReference>
<dbReference type="Pfam" id="PF06003">
    <property type="entry name" value="SMN_Tudor"/>
    <property type="match status" value="1"/>
</dbReference>
<dbReference type="SMART" id="SM01161">
    <property type="entry name" value="DUF1767"/>
    <property type="match status" value="1"/>
</dbReference>
<evidence type="ECO:0000313" key="13">
    <source>
        <dbReference type="Proteomes" id="UP000095282"/>
    </source>
</evidence>
<feature type="compositionally biased region" description="Pro residues" evidence="11">
    <location>
        <begin position="240"/>
        <end position="250"/>
    </location>
</feature>
<dbReference type="GO" id="GO:0003723">
    <property type="term" value="F:RNA binding"/>
    <property type="evidence" value="ECO:0007669"/>
    <property type="project" value="InterPro"/>
</dbReference>